<reference evidence="1 2" key="1">
    <citation type="journal article" date="2023" name="Plants (Basel)">
        <title>Bridging the Gap: Combining Genomics and Transcriptomics Approaches to Understand Stylosanthes scabra, an Orphan Legume from the Brazilian Caatinga.</title>
        <authorList>
            <person name="Ferreira-Neto J.R.C."/>
            <person name="da Silva M.D."/>
            <person name="Binneck E."/>
            <person name="de Melo N.F."/>
            <person name="da Silva R.H."/>
            <person name="de Melo A.L.T.M."/>
            <person name="Pandolfi V."/>
            <person name="Bustamante F.O."/>
            <person name="Brasileiro-Vidal A.C."/>
            <person name="Benko-Iseppon A.M."/>
        </authorList>
    </citation>
    <scope>NUCLEOTIDE SEQUENCE [LARGE SCALE GENOMIC DNA]</scope>
    <source>
        <tissue evidence="1">Leaves</tissue>
    </source>
</reference>
<feature type="non-terminal residue" evidence="1">
    <location>
        <position position="125"/>
    </location>
</feature>
<proteinExistence type="predicted"/>
<protein>
    <submittedName>
        <fullName evidence="1">Uncharacterized protein</fullName>
    </submittedName>
</protein>
<evidence type="ECO:0000313" key="2">
    <source>
        <dbReference type="Proteomes" id="UP001341840"/>
    </source>
</evidence>
<comment type="caution">
    <text evidence="1">The sequence shown here is derived from an EMBL/GenBank/DDBJ whole genome shotgun (WGS) entry which is preliminary data.</text>
</comment>
<dbReference type="EMBL" id="JASCZI010153487">
    <property type="protein sequence ID" value="MED6177424.1"/>
    <property type="molecule type" value="Genomic_DNA"/>
</dbReference>
<accession>A0ABU6VV57</accession>
<evidence type="ECO:0000313" key="1">
    <source>
        <dbReference type="EMBL" id="MED6177424.1"/>
    </source>
</evidence>
<gene>
    <name evidence="1" type="ORF">PIB30_097942</name>
</gene>
<keyword evidence="2" id="KW-1185">Reference proteome</keyword>
<name>A0ABU6VV57_9FABA</name>
<sequence>MESVRENERVALEHYNPTLLVDIFSKLISCAGEINKGATILSSNTLVQEWTSRFRPALRLSRRSWVESAAFGTLRLNPGSTSVHLGEPVQWVNQPMVHLVNRSIGLDQSTPVNSSQPPVNRWSTL</sequence>
<organism evidence="1 2">
    <name type="scientific">Stylosanthes scabra</name>
    <dbReference type="NCBI Taxonomy" id="79078"/>
    <lineage>
        <taxon>Eukaryota</taxon>
        <taxon>Viridiplantae</taxon>
        <taxon>Streptophyta</taxon>
        <taxon>Embryophyta</taxon>
        <taxon>Tracheophyta</taxon>
        <taxon>Spermatophyta</taxon>
        <taxon>Magnoliopsida</taxon>
        <taxon>eudicotyledons</taxon>
        <taxon>Gunneridae</taxon>
        <taxon>Pentapetalae</taxon>
        <taxon>rosids</taxon>
        <taxon>fabids</taxon>
        <taxon>Fabales</taxon>
        <taxon>Fabaceae</taxon>
        <taxon>Papilionoideae</taxon>
        <taxon>50 kb inversion clade</taxon>
        <taxon>dalbergioids sensu lato</taxon>
        <taxon>Dalbergieae</taxon>
        <taxon>Pterocarpus clade</taxon>
        <taxon>Stylosanthes</taxon>
    </lineage>
</organism>
<dbReference type="Proteomes" id="UP001341840">
    <property type="component" value="Unassembled WGS sequence"/>
</dbReference>